<keyword evidence="1" id="KW-1133">Transmembrane helix</keyword>
<protein>
    <submittedName>
        <fullName evidence="2">Uncharacterized protein</fullName>
    </submittedName>
</protein>
<keyword evidence="1" id="KW-0472">Membrane</keyword>
<gene>
    <name evidence="2" type="ORF">CHARACLAT_029097</name>
</gene>
<feature type="transmembrane region" description="Helical" evidence="1">
    <location>
        <begin position="24"/>
        <end position="44"/>
    </location>
</feature>
<evidence type="ECO:0000313" key="2">
    <source>
        <dbReference type="EMBL" id="MED6275702.1"/>
    </source>
</evidence>
<proteinExistence type="predicted"/>
<dbReference type="EMBL" id="JAHUTJ010028621">
    <property type="protein sequence ID" value="MED6275702.1"/>
    <property type="molecule type" value="Genomic_DNA"/>
</dbReference>
<comment type="caution">
    <text evidence="2">The sequence shown here is derived from an EMBL/GenBank/DDBJ whole genome shotgun (WGS) entry which is preliminary data.</text>
</comment>
<keyword evidence="3" id="KW-1185">Reference proteome</keyword>
<dbReference type="Proteomes" id="UP001352852">
    <property type="component" value="Unassembled WGS sequence"/>
</dbReference>
<evidence type="ECO:0000256" key="1">
    <source>
        <dbReference type="SAM" id="Phobius"/>
    </source>
</evidence>
<evidence type="ECO:0000313" key="3">
    <source>
        <dbReference type="Proteomes" id="UP001352852"/>
    </source>
</evidence>
<feature type="transmembrane region" description="Helical" evidence="1">
    <location>
        <begin position="118"/>
        <end position="141"/>
    </location>
</feature>
<reference evidence="2 3" key="1">
    <citation type="submission" date="2021-06" db="EMBL/GenBank/DDBJ databases">
        <authorList>
            <person name="Palmer J.M."/>
        </authorList>
    </citation>
    <scope>NUCLEOTIDE SEQUENCE [LARGE SCALE GENOMIC DNA]</scope>
    <source>
        <strain evidence="2 3">CL_MEX2019</strain>
        <tissue evidence="2">Muscle</tissue>
    </source>
</reference>
<sequence length="145" mass="15000">MSSPAHYLSMVGVSARWCTCGSQCLGLGALVCAGSLLVAASWGLDPGALSGLCLGSDMSQGLGSLGSWQDLLGRSWAVGWFPRNSPLLFFGGVAIVPVIILLGFLCSGGPLDVYGSDLLHICPRSSGAGLWLLTLTIAYFYGKTL</sequence>
<keyword evidence="1" id="KW-0812">Transmembrane</keyword>
<accession>A0ABU7DKQ4</accession>
<feature type="transmembrane region" description="Helical" evidence="1">
    <location>
        <begin position="87"/>
        <end position="106"/>
    </location>
</feature>
<organism evidence="2 3">
    <name type="scientific">Characodon lateralis</name>
    <dbReference type="NCBI Taxonomy" id="208331"/>
    <lineage>
        <taxon>Eukaryota</taxon>
        <taxon>Metazoa</taxon>
        <taxon>Chordata</taxon>
        <taxon>Craniata</taxon>
        <taxon>Vertebrata</taxon>
        <taxon>Euteleostomi</taxon>
        <taxon>Actinopterygii</taxon>
        <taxon>Neopterygii</taxon>
        <taxon>Teleostei</taxon>
        <taxon>Neoteleostei</taxon>
        <taxon>Acanthomorphata</taxon>
        <taxon>Ovalentaria</taxon>
        <taxon>Atherinomorphae</taxon>
        <taxon>Cyprinodontiformes</taxon>
        <taxon>Goodeidae</taxon>
        <taxon>Characodon</taxon>
    </lineage>
</organism>
<name>A0ABU7DKQ4_9TELE</name>